<keyword evidence="3" id="KW-1185">Reference proteome</keyword>
<organism evidence="2 4">
    <name type="scientific">Turicibacter bilis</name>
    <dbReference type="NCBI Taxonomy" id="2735723"/>
    <lineage>
        <taxon>Bacteria</taxon>
        <taxon>Bacillati</taxon>
        <taxon>Bacillota</taxon>
        <taxon>Erysipelotrichia</taxon>
        <taxon>Erysipelotrichales</taxon>
        <taxon>Turicibacteraceae</taxon>
        <taxon>Turicibacter</taxon>
    </lineage>
</organism>
<proteinExistence type="predicted"/>
<dbReference type="EMBL" id="CP071249">
    <property type="protein sequence ID" value="UUF06755.1"/>
    <property type="molecule type" value="Genomic_DNA"/>
</dbReference>
<dbReference type="EMBL" id="CP071250">
    <property type="protein sequence ID" value="UUF07979.1"/>
    <property type="molecule type" value="Genomic_DNA"/>
</dbReference>
<accession>A0A9Q9FI80</accession>
<name>A0A9Q9FI80_9FIRM</name>
<sequence length="170" mass="19511">MKDENLKIVLPDHLQGRSLTTKVIPMLCGLKTMLTHLVELNGDASMLRQWEKRCYKSYCINEIQDLLLESYQEDWPEILKEHLLSKDPCELGASAIDIYLVAYITETFGVGKDIFIQCIKDMGISTKDNTANAIWKVGKNDGVYLGLLNSDGSIRDINFFRQWTHTEFVY</sequence>
<evidence type="ECO:0000313" key="3">
    <source>
        <dbReference type="Proteomes" id="UP001058016"/>
    </source>
</evidence>
<gene>
    <name evidence="1" type="ORF">J0J69_04020</name>
    <name evidence="2" type="ORF">J0J70_10200</name>
</gene>
<dbReference type="AlphaFoldDB" id="A0A9Q9FI80"/>
<evidence type="ECO:0000313" key="2">
    <source>
        <dbReference type="EMBL" id="UUF07979.1"/>
    </source>
</evidence>
<protein>
    <submittedName>
        <fullName evidence="2">Uncharacterized protein</fullName>
    </submittedName>
</protein>
<dbReference type="RefSeq" id="WP_055243827.1">
    <property type="nucleotide sequence ID" value="NZ_CP071249.1"/>
</dbReference>
<evidence type="ECO:0000313" key="4">
    <source>
        <dbReference type="Proteomes" id="UP001058072"/>
    </source>
</evidence>
<evidence type="ECO:0000313" key="1">
    <source>
        <dbReference type="EMBL" id="UUF06755.1"/>
    </source>
</evidence>
<dbReference type="Proteomes" id="UP001058072">
    <property type="component" value="Chromosome"/>
</dbReference>
<dbReference type="Proteomes" id="UP001058016">
    <property type="component" value="Chromosome"/>
</dbReference>
<reference evidence="2 3" key="1">
    <citation type="submission" date="2021-03" db="EMBL/GenBank/DDBJ databases">
        <title>Comparative Genomics and Metabolomics in the genus Turicibacter.</title>
        <authorList>
            <person name="Maki J."/>
            <person name="Looft T."/>
        </authorList>
    </citation>
    <scope>NUCLEOTIDE SEQUENCE</scope>
    <source>
        <strain evidence="2">ISU324</strain>
        <strain evidence="1 3">MMM721</strain>
    </source>
</reference>